<name>A0A2U1U433_9GAMM</name>
<dbReference type="PANTHER" id="PTHR42928">
    <property type="entry name" value="TRICARBOXYLATE-BINDING PROTEIN"/>
    <property type="match status" value="1"/>
</dbReference>
<dbReference type="SUPFAM" id="SSF53850">
    <property type="entry name" value="Periplasmic binding protein-like II"/>
    <property type="match status" value="1"/>
</dbReference>
<dbReference type="InterPro" id="IPR042100">
    <property type="entry name" value="Bug_dom1"/>
</dbReference>
<evidence type="ECO:0000256" key="1">
    <source>
        <dbReference type="ARBA" id="ARBA00006987"/>
    </source>
</evidence>
<dbReference type="AlphaFoldDB" id="A0A2U1U433"/>
<gene>
    <name evidence="2" type="ORF">DDT56_10165</name>
</gene>
<dbReference type="CDD" id="cd13578">
    <property type="entry name" value="PBP2_Bug27"/>
    <property type="match status" value="1"/>
</dbReference>
<dbReference type="EMBL" id="QDKH01000009">
    <property type="protein sequence ID" value="PWC16428.1"/>
    <property type="molecule type" value="Genomic_DNA"/>
</dbReference>
<protein>
    <recommendedName>
        <fullName evidence="4">Tripartite tricarboxylate transporter substrate binding protein</fullName>
    </recommendedName>
</protein>
<evidence type="ECO:0000313" key="3">
    <source>
        <dbReference type="Proteomes" id="UP000296159"/>
    </source>
</evidence>
<proteinExistence type="inferred from homology"/>
<comment type="similarity">
    <text evidence="1">Belongs to the UPF0065 (bug) family.</text>
</comment>
<accession>A0A2U1U433</accession>
<organism evidence="2 3">
    <name type="scientific">Brenneria corticis</name>
    <dbReference type="NCBI Taxonomy" id="2173106"/>
    <lineage>
        <taxon>Bacteria</taxon>
        <taxon>Pseudomonadati</taxon>
        <taxon>Pseudomonadota</taxon>
        <taxon>Gammaproteobacteria</taxon>
        <taxon>Enterobacterales</taxon>
        <taxon>Pectobacteriaceae</taxon>
        <taxon>Brenneria</taxon>
    </lineage>
</organism>
<dbReference type="Proteomes" id="UP000296159">
    <property type="component" value="Unassembled WGS sequence"/>
</dbReference>
<comment type="caution">
    <text evidence="2">The sequence shown here is derived from an EMBL/GenBank/DDBJ whole genome shotgun (WGS) entry which is preliminary data.</text>
</comment>
<keyword evidence="3" id="KW-1185">Reference proteome</keyword>
<dbReference type="PIRSF" id="PIRSF017082">
    <property type="entry name" value="YflP"/>
    <property type="match status" value="1"/>
</dbReference>
<evidence type="ECO:0008006" key="4">
    <source>
        <dbReference type="Google" id="ProtNLM"/>
    </source>
</evidence>
<dbReference type="PANTHER" id="PTHR42928:SF5">
    <property type="entry name" value="BLR1237 PROTEIN"/>
    <property type="match status" value="1"/>
</dbReference>
<reference evidence="2 3" key="1">
    <citation type="submission" date="2018-04" db="EMBL/GenBank/DDBJ databases">
        <title>Brenneria corticis sp.nov.</title>
        <authorList>
            <person name="Li Y."/>
        </authorList>
    </citation>
    <scope>NUCLEOTIDE SEQUENCE [LARGE SCALE GENOMIC DNA]</scope>
    <source>
        <strain evidence="2 3">CFCC 11842</strain>
    </source>
</reference>
<dbReference type="Gene3D" id="3.40.190.150">
    <property type="entry name" value="Bordetella uptake gene, domain 1"/>
    <property type="match status" value="1"/>
</dbReference>
<sequence length="342" mass="35435">MCPISAPRYGRPGYLRLTGDFVSNLRVAVAALLLGTSAAGMAAAGSYPDKPITLIVPQSPGSVADIMARVLSKPLGDLLQQTIVVENRAGASGAIGAQAVARAAPDGYTILVGSISTNGGLLSAIDKSLPYHPINDFEPITQINDAPLVLIASPQTGLKSLADLAERAKQQPGVLTYASAGNSSGSRFVVELLRLEGKLNLRHIPYRAPAEAVRAVVAGEATIGAPSLPSALSLVAAGRLNALAVTSNERSPLFPDVPTTAEQGFPSAVLYNWTGLFAPAGTPQAIIDKFGAAARQALTDAEVVKVIKESGANAIGQSPEAFRVFVESEVRKWHQAVEDSGI</sequence>
<dbReference type="Gene3D" id="3.40.190.10">
    <property type="entry name" value="Periplasmic binding protein-like II"/>
    <property type="match status" value="1"/>
</dbReference>
<dbReference type="InterPro" id="IPR005064">
    <property type="entry name" value="BUG"/>
</dbReference>
<evidence type="ECO:0000313" key="2">
    <source>
        <dbReference type="EMBL" id="PWC16428.1"/>
    </source>
</evidence>
<dbReference type="Pfam" id="PF03401">
    <property type="entry name" value="TctC"/>
    <property type="match status" value="1"/>
</dbReference>